<dbReference type="AlphaFoldDB" id="A0A9D4EAL5"/>
<gene>
    <name evidence="1" type="ORF">DPMN_178443</name>
</gene>
<proteinExistence type="predicted"/>
<dbReference type="EMBL" id="JAIWYP010000009">
    <property type="protein sequence ID" value="KAH3777009.1"/>
    <property type="molecule type" value="Genomic_DNA"/>
</dbReference>
<keyword evidence="2" id="KW-1185">Reference proteome</keyword>
<evidence type="ECO:0000313" key="1">
    <source>
        <dbReference type="EMBL" id="KAH3777009.1"/>
    </source>
</evidence>
<dbReference type="Proteomes" id="UP000828390">
    <property type="component" value="Unassembled WGS sequence"/>
</dbReference>
<evidence type="ECO:0000313" key="2">
    <source>
        <dbReference type="Proteomes" id="UP000828390"/>
    </source>
</evidence>
<reference evidence="1" key="2">
    <citation type="submission" date="2020-11" db="EMBL/GenBank/DDBJ databases">
        <authorList>
            <person name="McCartney M.A."/>
            <person name="Auch B."/>
            <person name="Kono T."/>
            <person name="Mallez S."/>
            <person name="Becker A."/>
            <person name="Gohl D.M."/>
            <person name="Silverstein K.A.T."/>
            <person name="Koren S."/>
            <person name="Bechman K.B."/>
            <person name="Herman A."/>
            <person name="Abrahante J.E."/>
            <person name="Garbe J."/>
        </authorList>
    </citation>
    <scope>NUCLEOTIDE SEQUENCE</scope>
    <source>
        <strain evidence="1">Duluth1</strain>
        <tissue evidence="1">Whole animal</tissue>
    </source>
</reference>
<sequence length="128" mass="15025">MQNRLRIHPRKFIRKNVLTEFHEDWTIIDFHDDLILNVASIVLTKQKCPGPWRPYIIGTKLLSKFHEDWTDYFPSPSGHNFQATKTIFDRVKDIIGTNLLSKFHDARTINVAYTIKGNNVPPPSYQLY</sequence>
<protein>
    <submittedName>
        <fullName evidence="1">Uncharacterized protein</fullName>
    </submittedName>
</protein>
<accession>A0A9D4EAL5</accession>
<organism evidence="1 2">
    <name type="scientific">Dreissena polymorpha</name>
    <name type="common">Zebra mussel</name>
    <name type="synonym">Mytilus polymorpha</name>
    <dbReference type="NCBI Taxonomy" id="45954"/>
    <lineage>
        <taxon>Eukaryota</taxon>
        <taxon>Metazoa</taxon>
        <taxon>Spiralia</taxon>
        <taxon>Lophotrochozoa</taxon>
        <taxon>Mollusca</taxon>
        <taxon>Bivalvia</taxon>
        <taxon>Autobranchia</taxon>
        <taxon>Heteroconchia</taxon>
        <taxon>Euheterodonta</taxon>
        <taxon>Imparidentia</taxon>
        <taxon>Neoheterodontei</taxon>
        <taxon>Myida</taxon>
        <taxon>Dreissenoidea</taxon>
        <taxon>Dreissenidae</taxon>
        <taxon>Dreissena</taxon>
    </lineage>
</organism>
<comment type="caution">
    <text evidence="1">The sequence shown here is derived from an EMBL/GenBank/DDBJ whole genome shotgun (WGS) entry which is preliminary data.</text>
</comment>
<name>A0A9D4EAL5_DREPO</name>
<reference evidence="1" key="1">
    <citation type="journal article" date="2019" name="bioRxiv">
        <title>The Genome of the Zebra Mussel, Dreissena polymorpha: A Resource for Invasive Species Research.</title>
        <authorList>
            <person name="McCartney M.A."/>
            <person name="Auch B."/>
            <person name="Kono T."/>
            <person name="Mallez S."/>
            <person name="Zhang Y."/>
            <person name="Obille A."/>
            <person name="Becker A."/>
            <person name="Abrahante J.E."/>
            <person name="Garbe J."/>
            <person name="Badalamenti J.P."/>
            <person name="Herman A."/>
            <person name="Mangelson H."/>
            <person name="Liachko I."/>
            <person name="Sullivan S."/>
            <person name="Sone E.D."/>
            <person name="Koren S."/>
            <person name="Silverstein K.A.T."/>
            <person name="Beckman K.B."/>
            <person name="Gohl D.M."/>
        </authorList>
    </citation>
    <scope>NUCLEOTIDE SEQUENCE</scope>
    <source>
        <strain evidence="1">Duluth1</strain>
        <tissue evidence="1">Whole animal</tissue>
    </source>
</reference>